<organism evidence="9 10">
    <name type="scientific">Desulfosporosinus lacus DSM 15449</name>
    <dbReference type="NCBI Taxonomy" id="1121420"/>
    <lineage>
        <taxon>Bacteria</taxon>
        <taxon>Bacillati</taxon>
        <taxon>Bacillota</taxon>
        <taxon>Clostridia</taxon>
        <taxon>Eubacteriales</taxon>
        <taxon>Desulfitobacteriaceae</taxon>
        <taxon>Desulfosporosinus</taxon>
    </lineage>
</organism>
<dbReference type="PANTHER" id="PTHR24960:SF79">
    <property type="entry name" value="PHOTOSYSTEM I IRON-SULFUR CENTER"/>
    <property type="match status" value="1"/>
</dbReference>
<evidence type="ECO:0000256" key="4">
    <source>
        <dbReference type="ARBA" id="ARBA00022485"/>
    </source>
</evidence>
<evidence type="ECO:0000256" key="1">
    <source>
        <dbReference type="ARBA" id="ARBA00001966"/>
    </source>
</evidence>
<comment type="cofactor">
    <cofactor evidence="1">
        <name>[4Fe-4S] cluster</name>
        <dbReference type="ChEBI" id="CHEBI:49883"/>
    </cofactor>
</comment>
<reference evidence="10" key="1">
    <citation type="submission" date="2016-11" db="EMBL/GenBank/DDBJ databases">
        <authorList>
            <person name="Varghese N."/>
            <person name="Submissions S."/>
        </authorList>
    </citation>
    <scope>NUCLEOTIDE SEQUENCE [LARGE SCALE GENOMIC DNA]</scope>
    <source>
        <strain evidence="10">DSM 15449</strain>
    </source>
</reference>
<dbReference type="InterPro" id="IPR017900">
    <property type="entry name" value="4Fe4S_Fe_S_CS"/>
</dbReference>
<name>A0A1M5ZN11_9FIRM</name>
<keyword evidence="5" id="KW-0479">Metal-binding</keyword>
<dbReference type="STRING" id="1121420.SAMN02746098_03438"/>
<evidence type="ECO:0000259" key="8">
    <source>
        <dbReference type="PROSITE" id="PS51379"/>
    </source>
</evidence>
<dbReference type="RefSeq" id="WP_073030938.1">
    <property type="nucleotide sequence ID" value="NZ_FQXJ01000013.1"/>
</dbReference>
<dbReference type="AlphaFoldDB" id="A0A1M5ZN11"/>
<dbReference type="Proteomes" id="UP000183954">
    <property type="component" value="Unassembled WGS sequence"/>
</dbReference>
<dbReference type="EMBL" id="FQXJ01000013">
    <property type="protein sequence ID" value="SHI25548.1"/>
    <property type="molecule type" value="Genomic_DNA"/>
</dbReference>
<keyword evidence="6" id="KW-0408">Iron</keyword>
<dbReference type="InterPro" id="IPR017896">
    <property type="entry name" value="4Fe4S_Fe-S-bd"/>
</dbReference>
<feature type="domain" description="4Fe-4S ferredoxin-type" evidence="8">
    <location>
        <begin position="1"/>
        <end position="28"/>
    </location>
</feature>
<accession>A0A1M5ZN11</accession>
<evidence type="ECO:0000256" key="2">
    <source>
        <dbReference type="ARBA" id="ARBA00003532"/>
    </source>
</evidence>
<dbReference type="Gene3D" id="3.30.70.20">
    <property type="match status" value="2"/>
</dbReference>
<evidence type="ECO:0000256" key="5">
    <source>
        <dbReference type="ARBA" id="ARBA00022723"/>
    </source>
</evidence>
<dbReference type="GO" id="GO:0051539">
    <property type="term" value="F:4 iron, 4 sulfur cluster binding"/>
    <property type="evidence" value="ECO:0007669"/>
    <property type="project" value="UniProtKB-KW"/>
</dbReference>
<dbReference type="GO" id="GO:0046872">
    <property type="term" value="F:metal ion binding"/>
    <property type="evidence" value="ECO:0007669"/>
    <property type="project" value="UniProtKB-KW"/>
</dbReference>
<dbReference type="PROSITE" id="PS51379">
    <property type="entry name" value="4FE4S_FER_2"/>
    <property type="match status" value="2"/>
</dbReference>
<dbReference type="PROSITE" id="PS00198">
    <property type="entry name" value="4FE4S_FER_1"/>
    <property type="match status" value="1"/>
</dbReference>
<dbReference type="Pfam" id="PF00037">
    <property type="entry name" value="Fer4"/>
    <property type="match status" value="1"/>
</dbReference>
<sequence length="240" mass="26865">MKINQELCVGCGQCLPYCPMGAIERRKDTSQINWDECVECGICIRQVKCPVNAIYEPKETMEWPRSVRKVFSDPTSKHENTGVRGRGTEEVKSNDVTARFKRGFFGIALEFGRPGVGTRLGDVEVITKVLAEEGIAFEVANPLTFLMEDVRTGIIKAEVRNEKVLSGIVEFVIPQENLEQVCTKIYESAGKANCIFSWALISRFEPDGKLPVIERLKKIGIKPSQNMKVNVGLGRPLRED</sequence>
<evidence type="ECO:0000256" key="6">
    <source>
        <dbReference type="ARBA" id="ARBA00023004"/>
    </source>
</evidence>
<gene>
    <name evidence="9" type="ORF">SAMN02746098_03438</name>
</gene>
<evidence type="ECO:0000256" key="7">
    <source>
        <dbReference type="ARBA" id="ARBA00023014"/>
    </source>
</evidence>
<proteinExistence type="predicted"/>
<feature type="domain" description="4Fe-4S ferredoxin-type" evidence="8">
    <location>
        <begin position="31"/>
        <end position="59"/>
    </location>
</feature>
<dbReference type="OrthoDB" id="9807879at2"/>
<evidence type="ECO:0000313" key="10">
    <source>
        <dbReference type="Proteomes" id="UP000183954"/>
    </source>
</evidence>
<dbReference type="PANTHER" id="PTHR24960">
    <property type="entry name" value="PHOTOSYSTEM I IRON-SULFUR CENTER-RELATED"/>
    <property type="match status" value="1"/>
</dbReference>
<keyword evidence="10" id="KW-1185">Reference proteome</keyword>
<keyword evidence="7" id="KW-0411">Iron-sulfur</keyword>
<keyword evidence="4" id="KW-0004">4Fe-4S</keyword>
<comment type="function">
    <text evidence="2">Ferredoxins are iron-sulfur proteins that transfer electrons in a wide variety of metabolic reactions.</text>
</comment>
<dbReference type="InterPro" id="IPR050157">
    <property type="entry name" value="PSI_iron-sulfur_center"/>
</dbReference>
<dbReference type="SUPFAM" id="SSF54862">
    <property type="entry name" value="4Fe-4S ferredoxins"/>
    <property type="match status" value="1"/>
</dbReference>
<evidence type="ECO:0000256" key="3">
    <source>
        <dbReference type="ARBA" id="ARBA00013529"/>
    </source>
</evidence>
<protein>
    <recommendedName>
        <fullName evidence="3">Ferredoxin</fullName>
    </recommendedName>
</protein>
<evidence type="ECO:0000313" key="9">
    <source>
        <dbReference type="EMBL" id="SHI25548.1"/>
    </source>
</evidence>